<dbReference type="GO" id="GO:0006635">
    <property type="term" value="P:fatty acid beta-oxidation"/>
    <property type="evidence" value="ECO:0007669"/>
    <property type="project" value="TreeGrafter"/>
</dbReference>
<dbReference type="PANTHER" id="PTHR11941">
    <property type="entry name" value="ENOYL-COA HYDRATASE-RELATED"/>
    <property type="match status" value="1"/>
</dbReference>
<dbReference type="Pfam" id="PF00378">
    <property type="entry name" value="ECH_1"/>
    <property type="match status" value="1"/>
</dbReference>
<evidence type="ECO:0008006" key="6">
    <source>
        <dbReference type="Google" id="ProtNLM"/>
    </source>
</evidence>
<organism evidence="4 5">
    <name type="scientific">Oceanibaculum pacificum</name>
    <dbReference type="NCBI Taxonomy" id="580166"/>
    <lineage>
        <taxon>Bacteria</taxon>
        <taxon>Pseudomonadati</taxon>
        <taxon>Pseudomonadota</taxon>
        <taxon>Alphaproteobacteria</taxon>
        <taxon>Rhodospirillales</taxon>
        <taxon>Oceanibaculaceae</taxon>
        <taxon>Oceanibaculum</taxon>
    </lineage>
</organism>
<gene>
    <name evidence="4" type="ORF">AUP43_10095</name>
</gene>
<evidence type="ECO:0000256" key="3">
    <source>
        <dbReference type="RuleBase" id="RU003707"/>
    </source>
</evidence>
<dbReference type="EMBL" id="LPXN01000115">
    <property type="protein sequence ID" value="KZD07514.1"/>
    <property type="molecule type" value="Genomic_DNA"/>
</dbReference>
<sequence length="262" mass="28570">MTQDNILLVEERGQTAILTLNRPQAQNAISKALAETLESTLRGIAKRKDIRVVIITGAGEKAFSAGTDLKERRDLSADGKWEQAGALRKANDVIWNLPQPVIAAIQGWCLGGGYEIALNCDIRIASRTAVFSWPEMQLGAYPGGTAGVMFPRLIGRARAKELFFTARKVKAEEAFDLGIVERVTEPGEHLATALALAEEIIANSSPLGCAAVKQMVNLGSDMSVGEAHALNDLLRRPLEGTKDYEEGIQAFFEKRRPVWRGE</sequence>
<protein>
    <recommendedName>
        <fullName evidence="6">Enoyl-CoA hydratase</fullName>
    </recommendedName>
</protein>
<dbReference type="InterPro" id="IPR001753">
    <property type="entry name" value="Enoyl-CoA_hydra/iso"/>
</dbReference>
<keyword evidence="2" id="KW-0456">Lyase</keyword>
<dbReference type="InterPro" id="IPR029045">
    <property type="entry name" value="ClpP/crotonase-like_dom_sf"/>
</dbReference>
<dbReference type="PANTHER" id="PTHR11941:SF54">
    <property type="entry name" value="ENOYL-COA HYDRATASE, MITOCHONDRIAL"/>
    <property type="match status" value="1"/>
</dbReference>
<dbReference type="FunFam" id="3.90.226.10:FF:000009">
    <property type="entry name" value="Carnitinyl-CoA dehydratase"/>
    <property type="match status" value="1"/>
</dbReference>
<dbReference type="SUPFAM" id="SSF52096">
    <property type="entry name" value="ClpP/crotonase"/>
    <property type="match status" value="1"/>
</dbReference>
<reference evidence="4 5" key="1">
    <citation type="submission" date="2015-12" db="EMBL/GenBank/DDBJ databases">
        <title>Genome sequence of Oceanibaculum pacificum MCCC 1A02656.</title>
        <authorList>
            <person name="Lu L."/>
            <person name="Lai Q."/>
            <person name="Shao Z."/>
            <person name="Qian P."/>
        </authorList>
    </citation>
    <scope>NUCLEOTIDE SEQUENCE [LARGE SCALE GENOMIC DNA]</scope>
    <source>
        <strain evidence="4 5">MCCC 1A02656</strain>
    </source>
</reference>
<proteinExistence type="inferred from homology"/>
<evidence type="ECO:0000256" key="2">
    <source>
        <dbReference type="ARBA" id="ARBA00023239"/>
    </source>
</evidence>
<dbReference type="AlphaFoldDB" id="A0A154W1T5"/>
<accession>A0A154W1T5</accession>
<dbReference type="RefSeq" id="WP_067556768.1">
    <property type="nucleotide sequence ID" value="NZ_LPXN01000115.1"/>
</dbReference>
<dbReference type="InterPro" id="IPR018376">
    <property type="entry name" value="Enoyl-CoA_hyd/isom_CS"/>
</dbReference>
<dbReference type="PROSITE" id="PS00166">
    <property type="entry name" value="ENOYL_COA_HYDRATASE"/>
    <property type="match status" value="1"/>
</dbReference>
<dbReference type="CDD" id="cd06558">
    <property type="entry name" value="crotonase-like"/>
    <property type="match status" value="1"/>
</dbReference>
<evidence type="ECO:0000313" key="5">
    <source>
        <dbReference type="Proteomes" id="UP000076400"/>
    </source>
</evidence>
<dbReference type="InterPro" id="IPR014748">
    <property type="entry name" value="Enoyl-CoA_hydra_C"/>
</dbReference>
<comment type="caution">
    <text evidence="4">The sequence shown here is derived from an EMBL/GenBank/DDBJ whole genome shotgun (WGS) entry which is preliminary data.</text>
</comment>
<comment type="similarity">
    <text evidence="1 3">Belongs to the enoyl-CoA hydratase/isomerase family.</text>
</comment>
<dbReference type="Gene3D" id="3.90.226.10">
    <property type="entry name" value="2-enoyl-CoA Hydratase, Chain A, domain 1"/>
    <property type="match status" value="1"/>
</dbReference>
<dbReference type="GO" id="GO:0016829">
    <property type="term" value="F:lyase activity"/>
    <property type="evidence" value="ECO:0007669"/>
    <property type="project" value="UniProtKB-KW"/>
</dbReference>
<name>A0A154W1T5_9PROT</name>
<evidence type="ECO:0000256" key="1">
    <source>
        <dbReference type="ARBA" id="ARBA00005254"/>
    </source>
</evidence>
<dbReference type="STRING" id="580166.AUP43_10095"/>
<dbReference type="Gene3D" id="1.10.12.10">
    <property type="entry name" value="Lyase 2-enoyl-coa Hydratase, Chain A, domain 2"/>
    <property type="match status" value="1"/>
</dbReference>
<keyword evidence="5" id="KW-1185">Reference proteome</keyword>
<dbReference type="Proteomes" id="UP000076400">
    <property type="component" value="Unassembled WGS sequence"/>
</dbReference>
<evidence type="ECO:0000313" key="4">
    <source>
        <dbReference type="EMBL" id="KZD07514.1"/>
    </source>
</evidence>